<accession>A0A504U0B6</accession>
<reference evidence="1 2" key="1">
    <citation type="submission" date="2019-06" db="EMBL/GenBank/DDBJ databases">
        <title>Rhizobium sp. CL12 isolated from roots of soybean.</title>
        <authorList>
            <person name="Wang C."/>
        </authorList>
    </citation>
    <scope>NUCLEOTIDE SEQUENCE [LARGE SCALE GENOMIC DNA]</scope>
    <source>
        <strain evidence="1 2">CL12</strain>
    </source>
</reference>
<evidence type="ECO:0000313" key="2">
    <source>
        <dbReference type="Proteomes" id="UP000316429"/>
    </source>
</evidence>
<dbReference type="AlphaFoldDB" id="A0A504U0B6"/>
<comment type="caution">
    <text evidence="1">The sequence shown here is derived from an EMBL/GenBank/DDBJ whole genome shotgun (WGS) entry which is preliminary data.</text>
</comment>
<name>A0A504U0B6_9HYPH</name>
<dbReference type="RefSeq" id="WP_140829342.1">
    <property type="nucleotide sequence ID" value="NZ_VFYP01000002.1"/>
</dbReference>
<keyword evidence="2" id="KW-1185">Reference proteome</keyword>
<gene>
    <name evidence="1" type="ORF">FJQ55_14755</name>
</gene>
<organism evidence="1 2">
    <name type="scientific">Rhizobium glycinendophyticum</name>
    <dbReference type="NCBI Taxonomy" id="2589807"/>
    <lineage>
        <taxon>Bacteria</taxon>
        <taxon>Pseudomonadati</taxon>
        <taxon>Pseudomonadota</taxon>
        <taxon>Alphaproteobacteria</taxon>
        <taxon>Hyphomicrobiales</taxon>
        <taxon>Rhizobiaceae</taxon>
        <taxon>Rhizobium/Agrobacterium group</taxon>
        <taxon>Rhizobium</taxon>
    </lineage>
</organism>
<dbReference type="PIRSF" id="PIRSF032131">
    <property type="entry name" value="UCP032131"/>
    <property type="match status" value="1"/>
</dbReference>
<dbReference type="InterPro" id="IPR009562">
    <property type="entry name" value="DUF1178"/>
</dbReference>
<sequence>MIRYSLCCEKAHEFEGWFSQSADFDRQKETGFLTCPVCGSAEVSKVLMAPAVATARQKDETQALAVSEAQKQAFVKLKEAIREIRASSEDVGEKFPEEARKIHYGEAEARGIIGQASPVEVKSLIEEGIEIAPLPVLPDDVN</sequence>
<protein>
    <submittedName>
        <fullName evidence="1">DUF1178 family protein</fullName>
    </submittedName>
</protein>
<dbReference type="EMBL" id="VFYP01000002">
    <property type="protein sequence ID" value="TPP06927.1"/>
    <property type="molecule type" value="Genomic_DNA"/>
</dbReference>
<evidence type="ECO:0000313" key="1">
    <source>
        <dbReference type="EMBL" id="TPP06927.1"/>
    </source>
</evidence>
<dbReference type="Pfam" id="PF06676">
    <property type="entry name" value="DUF1178"/>
    <property type="match status" value="1"/>
</dbReference>
<proteinExistence type="predicted"/>
<dbReference type="Proteomes" id="UP000316429">
    <property type="component" value="Unassembled WGS sequence"/>
</dbReference>
<dbReference type="OrthoDB" id="9799894at2"/>